<dbReference type="InterPro" id="IPR023631">
    <property type="entry name" value="Amidase_dom"/>
</dbReference>
<evidence type="ECO:0000313" key="3">
    <source>
        <dbReference type="EMBL" id="OAJ63581.1"/>
    </source>
</evidence>
<dbReference type="STRING" id="1462993.A6V36_18345"/>
<dbReference type="OrthoDB" id="112488at2"/>
<dbReference type="EMBL" id="LXJZ01000020">
    <property type="protein sequence ID" value="OAJ63581.1"/>
    <property type="molecule type" value="Genomic_DNA"/>
</dbReference>
<name>A0A1A9MZB3_9BURK</name>
<feature type="domain" description="Amidase" evidence="1">
    <location>
        <begin position="19"/>
        <end position="430"/>
    </location>
</feature>
<dbReference type="EMBL" id="LXKA01000382">
    <property type="protein sequence ID" value="OAJ52219.1"/>
    <property type="molecule type" value="Genomic_DNA"/>
</dbReference>
<dbReference type="InterPro" id="IPR000120">
    <property type="entry name" value="Amidase"/>
</dbReference>
<gene>
    <name evidence="3" type="ORF">A6V36_18345</name>
    <name evidence="2" type="ORF">A6V37_10525</name>
</gene>
<dbReference type="PANTHER" id="PTHR11895:SF176">
    <property type="entry name" value="AMIDASE AMID-RELATED"/>
    <property type="match status" value="1"/>
</dbReference>
<dbReference type="Proteomes" id="UP000078116">
    <property type="component" value="Unassembled WGS sequence"/>
</dbReference>
<protein>
    <submittedName>
        <fullName evidence="2">Glutamyl-tRNA amidotransferase</fullName>
    </submittedName>
</protein>
<accession>A0A1A9MZB3</accession>
<organism evidence="2 5">
    <name type="scientific">Paraburkholderia ginsengiterrae</name>
    <dbReference type="NCBI Taxonomy" id="1462993"/>
    <lineage>
        <taxon>Bacteria</taxon>
        <taxon>Pseudomonadati</taxon>
        <taxon>Pseudomonadota</taxon>
        <taxon>Betaproteobacteria</taxon>
        <taxon>Burkholderiales</taxon>
        <taxon>Burkholderiaceae</taxon>
        <taxon>Paraburkholderia</taxon>
    </lineage>
</organism>
<dbReference type="InterPro" id="IPR036928">
    <property type="entry name" value="AS_sf"/>
</dbReference>
<reference evidence="4 5" key="1">
    <citation type="submission" date="2016-04" db="EMBL/GenBank/DDBJ databases">
        <title>Reclassification of Paraburkholderia panaciterrae (Farh et al. 2015) Dobritsa &amp; Samadpour 2016 as a later homotypic synonym of Paraburkholderia ginsengiterrae (Farh et al. 2015) Dobritsa &amp; Samadpour 2016.</title>
        <authorList>
            <person name="Dobritsa A.P."/>
            <person name="Kutumbaka K."/>
            <person name="Samadpour M."/>
        </authorList>
    </citation>
    <scope>NUCLEOTIDE SEQUENCE [LARGE SCALE GENOMIC DNA]</scope>
    <source>
        <strain evidence="2 5">DCY85</strain>
        <strain evidence="3 4">DCY85-1</strain>
    </source>
</reference>
<dbReference type="SUPFAM" id="SSF75304">
    <property type="entry name" value="Amidase signature (AS) enzymes"/>
    <property type="match status" value="1"/>
</dbReference>
<evidence type="ECO:0000313" key="2">
    <source>
        <dbReference type="EMBL" id="OAJ52219.1"/>
    </source>
</evidence>
<comment type="caution">
    <text evidence="2">The sequence shown here is derived from an EMBL/GenBank/DDBJ whole genome shotgun (WGS) entry which is preliminary data.</text>
</comment>
<dbReference type="GO" id="GO:0016740">
    <property type="term" value="F:transferase activity"/>
    <property type="evidence" value="ECO:0007669"/>
    <property type="project" value="UniProtKB-KW"/>
</dbReference>
<dbReference type="Pfam" id="PF01425">
    <property type="entry name" value="Amidase"/>
    <property type="match status" value="1"/>
</dbReference>
<proteinExistence type="predicted"/>
<evidence type="ECO:0000313" key="5">
    <source>
        <dbReference type="Proteomes" id="UP000078116"/>
    </source>
</evidence>
<keyword evidence="2" id="KW-0808">Transferase</keyword>
<dbReference type="Gene3D" id="3.90.1300.10">
    <property type="entry name" value="Amidase signature (AS) domain"/>
    <property type="match status" value="1"/>
</dbReference>
<dbReference type="AlphaFoldDB" id="A0A1A9MZB3"/>
<evidence type="ECO:0000313" key="4">
    <source>
        <dbReference type="Proteomes" id="UP000077961"/>
    </source>
</evidence>
<dbReference type="Proteomes" id="UP000077961">
    <property type="component" value="Unassembled WGS sequence"/>
</dbReference>
<keyword evidence="4" id="KW-1185">Reference proteome</keyword>
<dbReference type="PANTHER" id="PTHR11895">
    <property type="entry name" value="TRANSAMIDASE"/>
    <property type="match status" value="1"/>
</dbReference>
<evidence type="ECO:0000259" key="1">
    <source>
        <dbReference type="Pfam" id="PF01425"/>
    </source>
</evidence>
<sequence length="446" mass="47394">MTGTALGLHDGSIEAVELVSTSISKSRAARHVFISFIEGAHDDAVEAARRRSLGAPLGRLDGIPFAVKDMIDVAGSITTAGTITRIESPPASRDAAVIAAMRAAGMIPVGKTNLSEFAFSGLGLNPHFGTPTADFHTSAPRAPGGSSSGSAIAVQHGLVTAAIGTDTAGSIRVPAAFNGLVGFRASTRRYDMGGIHPLAVTLDTLGPLARTVEDCVLLDRAMRGCADIGVCAAPLERVRFVVDSSVLEDSALQSDVARNLRNVVTRLRQCGVRVEERPVQAFMRTRELIATQGWLGAIEAWSLLREVVEGERGDQLDRRVRSRLLAARDIDRYAENRILTLRAELMLNMLHELGDAVLVTPTVKHVAPSLAALEADDRLFAAINLETLSLTMPGSLLDMPGVAMPSGVDRQGLPTSVLFSAPQGHDDRLLRTCLAVESVLRARPVQ</sequence>